<proteinExistence type="predicted"/>
<dbReference type="AlphaFoldDB" id="B0P7N3"/>
<evidence type="ECO:0000313" key="1">
    <source>
        <dbReference type="EMBL" id="EDS12536.1"/>
    </source>
</evidence>
<sequence>MHENQIVCAGGYIPRRHLLRIEAVPICHCGSNIKKWKYA</sequence>
<name>B0P7N3_9FIRM</name>
<evidence type="ECO:0000313" key="2">
    <source>
        <dbReference type="Proteomes" id="UP000003803"/>
    </source>
</evidence>
<dbReference type="HOGENOM" id="CLU_3303744_0_0_9"/>
<organism evidence="1 2">
    <name type="scientific">Anaerotruncus colihominis DSM 17241</name>
    <dbReference type="NCBI Taxonomy" id="445972"/>
    <lineage>
        <taxon>Bacteria</taxon>
        <taxon>Bacillati</taxon>
        <taxon>Bacillota</taxon>
        <taxon>Clostridia</taxon>
        <taxon>Eubacteriales</taxon>
        <taxon>Oscillospiraceae</taxon>
        <taxon>Anaerotruncus</taxon>
    </lineage>
</organism>
<keyword evidence="2" id="KW-1185">Reference proteome</keyword>
<accession>B0P7N3</accession>
<protein>
    <submittedName>
        <fullName evidence="1">Uncharacterized protein</fullName>
    </submittedName>
</protein>
<reference evidence="1" key="1">
    <citation type="submission" date="2007-11" db="EMBL/GenBank/DDBJ databases">
        <authorList>
            <person name="Fulton L."/>
            <person name="Clifton S."/>
            <person name="Fulton B."/>
            <person name="Xu J."/>
            <person name="Minx P."/>
            <person name="Pepin K.H."/>
            <person name="Johnson M."/>
            <person name="Thiruvilangam P."/>
            <person name="Bhonagiri V."/>
            <person name="Nash W.E."/>
            <person name="Mardis E.R."/>
            <person name="Wilson R.K."/>
        </authorList>
    </citation>
    <scope>NUCLEOTIDE SEQUENCE [LARGE SCALE GENOMIC DNA]</scope>
    <source>
        <strain evidence="1">DSM 17241</strain>
    </source>
</reference>
<gene>
    <name evidence="1" type="ORF">ANACOL_00768</name>
</gene>
<comment type="caution">
    <text evidence="1">The sequence shown here is derived from an EMBL/GenBank/DDBJ whole genome shotgun (WGS) entry which is preliminary data.</text>
</comment>
<dbReference type="Proteomes" id="UP000003803">
    <property type="component" value="Unassembled WGS sequence"/>
</dbReference>
<dbReference type="EMBL" id="ABGD02000006">
    <property type="protein sequence ID" value="EDS12536.1"/>
    <property type="molecule type" value="Genomic_DNA"/>
</dbReference>
<reference evidence="1" key="2">
    <citation type="submission" date="2013-09" db="EMBL/GenBank/DDBJ databases">
        <title>Draft genome sequence of Anaerotruncus colihominis(DSM 17241).</title>
        <authorList>
            <person name="Sudarsanam P."/>
            <person name="Ley R."/>
            <person name="Guruge J."/>
            <person name="Turnbaugh P.J."/>
            <person name="Mahowald M."/>
            <person name="Liep D."/>
            <person name="Gordon J."/>
        </authorList>
    </citation>
    <scope>NUCLEOTIDE SEQUENCE</scope>
    <source>
        <strain evidence="1">DSM 17241</strain>
    </source>
</reference>